<dbReference type="InterPro" id="IPR000719">
    <property type="entry name" value="Prot_kinase_dom"/>
</dbReference>
<evidence type="ECO:0000313" key="3">
    <source>
        <dbReference type="EMBL" id="KAK1304478.1"/>
    </source>
</evidence>
<dbReference type="AlphaFoldDB" id="A0AAV9DWA0"/>
<proteinExistence type="predicted"/>
<feature type="domain" description="Protein kinase" evidence="2">
    <location>
        <begin position="23"/>
        <end position="251"/>
    </location>
</feature>
<comment type="caution">
    <text evidence="3">The sequence shown here is derived from an EMBL/GenBank/DDBJ whole genome shotgun (WGS) entry which is preliminary data.</text>
</comment>
<dbReference type="Gene3D" id="1.10.510.10">
    <property type="entry name" value="Transferase(Phosphotransferase) domain 1"/>
    <property type="match status" value="1"/>
</dbReference>
<dbReference type="GO" id="GO:0004672">
    <property type="term" value="F:protein kinase activity"/>
    <property type="evidence" value="ECO:0007669"/>
    <property type="project" value="InterPro"/>
</dbReference>
<feature type="region of interest" description="Disordered" evidence="1">
    <location>
        <begin position="219"/>
        <end position="251"/>
    </location>
</feature>
<dbReference type="Proteomes" id="UP001180020">
    <property type="component" value="Unassembled WGS sequence"/>
</dbReference>
<feature type="compositionally biased region" description="Basic and acidic residues" evidence="1">
    <location>
        <begin position="231"/>
        <end position="251"/>
    </location>
</feature>
<dbReference type="Gene3D" id="3.30.200.20">
    <property type="entry name" value="Phosphorylase Kinase, domain 1"/>
    <property type="match status" value="1"/>
</dbReference>
<name>A0AAV9DWA0_ACOCL</name>
<keyword evidence="3" id="KW-0418">Kinase</keyword>
<evidence type="ECO:0000259" key="2">
    <source>
        <dbReference type="PROSITE" id="PS50011"/>
    </source>
</evidence>
<keyword evidence="4" id="KW-1185">Reference proteome</keyword>
<dbReference type="InterPro" id="IPR011009">
    <property type="entry name" value="Kinase-like_dom_sf"/>
</dbReference>
<gene>
    <name evidence="3" type="ORF">QJS10_CPB11g00659</name>
</gene>
<dbReference type="PROSITE" id="PS50011">
    <property type="entry name" value="PROTEIN_KINASE_DOM"/>
    <property type="match status" value="1"/>
</dbReference>
<dbReference type="GO" id="GO:0005524">
    <property type="term" value="F:ATP binding"/>
    <property type="evidence" value="ECO:0007669"/>
    <property type="project" value="InterPro"/>
</dbReference>
<sequence>MFHIGSNLCAFTLAELRSVTLNFSSSNFIGEDRFGPVYKGFLDEKLRPGLKAQPVTAEVVILGQLSHPHLVKLIGYSYENQHRLLVYEFMAQGKYSSSQMPWVTRLKIAIGAAKGLQFLHETDKTVIHRDFKPSPSFQHNILLDSDYEEKLSDFGLAKYGPEGDDTHLTTRVTGTHGYAAPDMTLPESQTQMSTVVKTLELLLDLNDMPSESFVSTVENGYTKNKKGVGKAQEDERGADDVKREDVKEETV</sequence>
<dbReference type="EMBL" id="JAUJYO010000011">
    <property type="protein sequence ID" value="KAK1304478.1"/>
    <property type="molecule type" value="Genomic_DNA"/>
</dbReference>
<keyword evidence="3" id="KW-0808">Transferase</keyword>
<reference evidence="3" key="1">
    <citation type="journal article" date="2023" name="Nat. Commun.">
        <title>Diploid and tetraploid genomes of Acorus and the evolution of monocots.</title>
        <authorList>
            <person name="Ma L."/>
            <person name="Liu K.W."/>
            <person name="Li Z."/>
            <person name="Hsiao Y.Y."/>
            <person name="Qi Y."/>
            <person name="Fu T."/>
            <person name="Tang G.D."/>
            <person name="Zhang D."/>
            <person name="Sun W.H."/>
            <person name="Liu D.K."/>
            <person name="Li Y."/>
            <person name="Chen G.Z."/>
            <person name="Liu X.D."/>
            <person name="Liao X.Y."/>
            <person name="Jiang Y.T."/>
            <person name="Yu X."/>
            <person name="Hao Y."/>
            <person name="Huang J."/>
            <person name="Zhao X.W."/>
            <person name="Ke S."/>
            <person name="Chen Y.Y."/>
            <person name="Wu W.L."/>
            <person name="Hsu J.L."/>
            <person name="Lin Y.F."/>
            <person name="Huang M.D."/>
            <person name="Li C.Y."/>
            <person name="Huang L."/>
            <person name="Wang Z.W."/>
            <person name="Zhao X."/>
            <person name="Zhong W.Y."/>
            <person name="Peng D.H."/>
            <person name="Ahmad S."/>
            <person name="Lan S."/>
            <person name="Zhang J.S."/>
            <person name="Tsai W.C."/>
            <person name="Van de Peer Y."/>
            <person name="Liu Z.J."/>
        </authorList>
    </citation>
    <scope>NUCLEOTIDE SEQUENCE</scope>
    <source>
        <strain evidence="3">CP</strain>
    </source>
</reference>
<organism evidence="3 4">
    <name type="scientific">Acorus calamus</name>
    <name type="common">Sweet flag</name>
    <dbReference type="NCBI Taxonomy" id="4465"/>
    <lineage>
        <taxon>Eukaryota</taxon>
        <taxon>Viridiplantae</taxon>
        <taxon>Streptophyta</taxon>
        <taxon>Embryophyta</taxon>
        <taxon>Tracheophyta</taxon>
        <taxon>Spermatophyta</taxon>
        <taxon>Magnoliopsida</taxon>
        <taxon>Liliopsida</taxon>
        <taxon>Acoraceae</taxon>
        <taxon>Acorus</taxon>
    </lineage>
</organism>
<accession>A0AAV9DWA0</accession>
<dbReference type="Pfam" id="PF00069">
    <property type="entry name" value="Pkinase"/>
    <property type="match status" value="1"/>
</dbReference>
<dbReference type="InterPro" id="IPR050823">
    <property type="entry name" value="Plant_Ser_Thr_Prot_Kinase"/>
</dbReference>
<evidence type="ECO:0000313" key="4">
    <source>
        <dbReference type="Proteomes" id="UP001180020"/>
    </source>
</evidence>
<evidence type="ECO:0000256" key="1">
    <source>
        <dbReference type="SAM" id="MobiDB-lite"/>
    </source>
</evidence>
<dbReference type="PANTHER" id="PTHR45621">
    <property type="entry name" value="OS01G0588500 PROTEIN-RELATED"/>
    <property type="match status" value="1"/>
</dbReference>
<reference evidence="3" key="2">
    <citation type="submission" date="2023-06" db="EMBL/GenBank/DDBJ databases">
        <authorList>
            <person name="Ma L."/>
            <person name="Liu K.-W."/>
            <person name="Li Z."/>
            <person name="Hsiao Y.-Y."/>
            <person name="Qi Y."/>
            <person name="Fu T."/>
            <person name="Tang G."/>
            <person name="Zhang D."/>
            <person name="Sun W.-H."/>
            <person name="Liu D.-K."/>
            <person name="Li Y."/>
            <person name="Chen G.-Z."/>
            <person name="Liu X.-D."/>
            <person name="Liao X.-Y."/>
            <person name="Jiang Y.-T."/>
            <person name="Yu X."/>
            <person name="Hao Y."/>
            <person name="Huang J."/>
            <person name="Zhao X.-W."/>
            <person name="Ke S."/>
            <person name="Chen Y.-Y."/>
            <person name="Wu W.-L."/>
            <person name="Hsu J.-L."/>
            <person name="Lin Y.-F."/>
            <person name="Huang M.-D."/>
            <person name="Li C.-Y."/>
            <person name="Huang L."/>
            <person name="Wang Z.-W."/>
            <person name="Zhao X."/>
            <person name="Zhong W.-Y."/>
            <person name="Peng D.-H."/>
            <person name="Ahmad S."/>
            <person name="Lan S."/>
            <person name="Zhang J.-S."/>
            <person name="Tsai W.-C."/>
            <person name="Van De Peer Y."/>
            <person name="Liu Z.-J."/>
        </authorList>
    </citation>
    <scope>NUCLEOTIDE SEQUENCE</scope>
    <source>
        <strain evidence="3">CP</strain>
        <tissue evidence="3">Leaves</tissue>
    </source>
</reference>
<dbReference type="SUPFAM" id="SSF56112">
    <property type="entry name" value="Protein kinase-like (PK-like)"/>
    <property type="match status" value="1"/>
</dbReference>
<protein>
    <submittedName>
        <fullName evidence="3">Receptor-like protein kinase</fullName>
    </submittedName>
</protein>
<keyword evidence="3" id="KW-0675">Receptor</keyword>